<evidence type="ECO:0000256" key="1">
    <source>
        <dbReference type="ARBA" id="ARBA00005254"/>
    </source>
</evidence>
<keyword evidence="4" id="KW-1185">Reference proteome</keyword>
<comment type="caution">
    <text evidence="3">The sequence shown here is derived from an EMBL/GenBank/DDBJ whole genome shotgun (WGS) entry which is preliminary data.</text>
</comment>
<dbReference type="CDD" id="cd06558">
    <property type="entry name" value="crotonase-like"/>
    <property type="match status" value="1"/>
</dbReference>
<dbReference type="EMBL" id="JACHGT010000003">
    <property type="protein sequence ID" value="MBB6033884.1"/>
    <property type="molecule type" value="Genomic_DNA"/>
</dbReference>
<evidence type="ECO:0000313" key="4">
    <source>
        <dbReference type="Proteomes" id="UP000548476"/>
    </source>
</evidence>
<organism evidence="3 4">
    <name type="scientific">Phytomonospora endophytica</name>
    <dbReference type="NCBI Taxonomy" id="714109"/>
    <lineage>
        <taxon>Bacteria</taxon>
        <taxon>Bacillati</taxon>
        <taxon>Actinomycetota</taxon>
        <taxon>Actinomycetes</taxon>
        <taxon>Micromonosporales</taxon>
        <taxon>Micromonosporaceae</taxon>
        <taxon>Phytomonospora</taxon>
    </lineage>
</organism>
<protein>
    <submittedName>
        <fullName evidence="3">Enoyl-CoA hydratase/carnithine racemase</fullName>
    </submittedName>
</protein>
<dbReference type="PANTHER" id="PTHR43149">
    <property type="entry name" value="ENOYL-COA HYDRATASE"/>
    <property type="match status" value="1"/>
</dbReference>
<dbReference type="PANTHER" id="PTHR43149:SF1">
    <property type="entry name" value="DELTA(3,5)-DELTA(2,4)-DIENOYL-COA ISOMERASE, MITOCHONDRIAL"/>
    <property type="match status" value="1"/>
</dbReference>
<dbReference type="Pfam" id="PF00378">
    <property type="entry name" value="ECH_1"/>
    <property type="match status" value="1"/>
</dbReference>
<comment type="similarity">
    <text evidence="1 2">Belongs to the enoyl-CoA hydratase/isomerase family.</text>
</comment>
<dbReference type="SUPFAM" id="SSF52096">
    <property type="entry name" value="ClpP/crotonase"/>
    <property type="match status" value="1"/>
</dbReference>
<reference evidence="3 4" key="1">
    <citation type="submission" date="2020-08" db="EMBL/GenBank/DDBJ databases">
        <title>Genomic Encyclopedia of Type Strains, Phase IV (KMG-IV): sequencing the most valuable type-strain genomes for metagenomic binning, comparative biology and taxonomic classification.</title>
        <authorList>
            <person name="Goeker M."/>
        </authorList>
    </citation>
    <scope>NUCLEOTIDE SEQUENCE [LARGE SCALE GENOMIC DNA]</scope>
    <source>
        <strain evidence="3 4">YIM 65646</strain>
    </source>
</reference>
<accession>A0A841FDJ6</accession>
<evidence type="ECO:0000313" key="3">
    <source>
        <dbReference type="EMBL" id="MBB6033884.1"/>
    </source>
</evidence>
<name>A0A841FDJ6_9ACTN</name>
<dbReference type="RefSeq" id="WP_184786734.1">
    <property type="nucleotide sequence ID" value="NZ_BONT01000013.1"/>
</dbReference>
<dbReference type="Gene3D" id="3.90.226.10">
    <property type="entry name" value="2-enoyl-CoA Hydratase, Chain A, domain 1"/>
    <property type="match status" value="1"/>
</dbReference>
<dbReference type="InterPro" id="IPR001753">
    <property type="entry name" value="Enoyl-CoA_hydra/iso"/>
</dbReference>
<dbReference type="GO" id="GO:0016853">
    <property type="term" value="F:isomerase activity"/>
    <property type="evidence" value="ECO:0007669"/>
    <property type="project" value="InterPro"/>
</dbReference>
<dbReference type="InterPro" id="IPR029045">
    <property type="entry name" value="ClpP/crotonase-like_dom_sf"/>
</dbReference>
<dbReference type="InterPro" id="IPR018376">
    <property type="entry name" value="Enoyl-CoA_hyd/isom_CS"/>
</dbReference>
<dbReference type="PROSITE" id="PS00166">
    <property type="entry name" value="ENOYL_COA_HYDRATASE"/>
    <property type="match status" value="1"/>
</dbReference>
<sequence>MTEIEAVRFTVDGPVARVELYRPASLNAQTPRMWDRLREIGRELRGDVRCVVVTGAGPSFSAGLDRAVLAGGLAKELVAMPGEEGDARIGEFQEAFSWLRRPDLLSVAVVRGHAIGAGLQLALACDFRVLSVDAKLRMPEVSLGLVPDLGGTKRLVELVGYGRALELCLTSRAVGAGEATAMGLATLAVEDAELEGTAEDLVAALLSAPRSAAIEAKALLLGAVTASPAEQLAAERAAQLRLLAELTGEARS</sequence>
<dbReference type="AlphaFoldDB" id="A0A841FDJ6"/>
<evidence type="ECO:0000256" key="2">
    <source>
        <dbReference type="RuleBase" id="RU003707"/>
    </source>
</evidence>
<proteinExistence type="inferred from homology"/>
<gene>
    <name evidence="3" type="ORF">HNR73_001734</name>
</gene>
<dbReference type="Proteomes" id="UP000548476">
    <property type="component" value="Unassembled WGS sequence"/>
</dbReference>
<dbReference type="InterPro" id="IPR045002">
    <property type="entry name" value="Ech1-like"/>
</dbReference>